<accession>A0A182E733</accession>
<keyword evidence="3" id="KW-1185">Reference proteome</keyword>
<dbReference type="Proteomes" id="UP000271087">
    <property type="component" value="Unassembled WGS sequence"/>
</dbReference>
<evidence type="ECO:0000313" key="3">
    <source>
        <dbReference type="Proteomes" id="UP000271087"/>
    </source>
</evidence>
<evidence type="ECO:0000256" key="1">
    <source>
        <dbReference type="SAM" id="MobiDB-lite"/>
    </source>
</evidence>
<evidence type="ECO:0000313" key="2">
    <source>
        <dbReference type="EMBL" id="VDK70660.1"/>
    </source>
</evidence>
<gene>
    <name evidence="2" type="ORF">NOO_LOCUS3824</name>
</gene>
<dbReference type="EMBL" id="UYRW01000777">
    <property type="protein sequence ID" value="VDK70660.1"/>
    <property type="molecule type" value="Genomic_DNA"/>
</dbReference>
<name>A0A182E733_ONCOC</name>
<dbReference type="STRING" id="42157.A0A182E733"/>
<evidence type="ECO:0000313" key="4">
    <source>
        <dbReference type="WBParaSite" id="nOo.2.0.1.t03824-RA"/>
    </source>
</evidence>
<protein>
    <submittedName>
        <fullName evidence="4">Movement protein</fullName>
    </submittedName>
</protein>
<reference evidence="2 3" key="2">
    <citation type="submission" date="2018-08" db="EMBL/GenBank/DDBJ databases">
        <authorList>
            <person name="Laetsch R D."/>
            <person name="Stevens L."/>
            <person name="Kumar S."/>
            <person name="Blaxter L. M."/>
        </authorList>
    </citation>
    <scope>NUCLEOTIDE SEQUENCE [LARGE SCALE GENOMIC DNA]</scope>
</reference>
<dbReference type="WBParaSite" id="nOo.2.0.1.t03824-RA">
    <property type="protein sequence ID" value="nOo.2.0.1.t03824-RA"/>
    <property type="gene ID" value="nOo.2.0.1.g03824"/>
</dbReference>
<dbReference type="AlphaFoldDB" id="A0A182E733"/>
<proteinExistence type="predicted"/>
<organism evidence="4">
    <name type="scientific">Onchocerca ochengi</name>
    <name type="common">Filarial nematode worm</name>
    <dbReference type="NCBI Taxonomy" id="42157"/>
    <lineage>
        <taxon>Eukaryota</taxon>
        <taxon>Metazoa</taxon>
        <taxon>Ecdysozoa</taxon>
        <taxon>Nematoda</taxon>
        <taxon>Chromadorea</taxon>
        <taxon>Rhabditida</taxon>
        <taxon>Spirurina</taxon>
        <taxon>Spiruromorpha</taxon>
        <taxon>Filarioidea</taxon>
        <taxon>Onchocercidae</taxon>
        <taxon>Onchocerca</taxon>
    </lineage>
</organism>
<sequence>MADGENDSTPNLSISLSRQTLIRGKKRKITLHSMGIIYEFLKNMHQQCWLPLDGPCWSSGEVWVPIPVQLTVGVRVFIPTQRSSSSAIQLSMLRRRNSGQADPAEPPTVQTSTPVSSSVSYLQSVPVQTDITDMAARKRYELRRRRSLQQNEGDSSFTSSIAAAADEVIDFI</sequence>
<reference evidence="4" key="1">
    <citation type="submission" date="2016-06" db="UniProtKB">
        <authorList>
            <consortium name="WormBaseParasite"/>
        </authorList>
    </citation>
    <scope>IDENTIFICATION</scope>
</reference>
<feature type="region of interest" description="Disordered" evidence="1">
    <location>
        <begin position="96"/>
        <end position="115"/>
    </location>
</feature>